<name>A0ACD3B0U9_9AGAR</name>
<evidence type="ECO:0000313" key="1">
    <source>
        <dbReference type="EMBL" id="TFK71604.1"/>
    </source>
</evidence>
<keyword evidence="2" id="KW-1185">Reference proteome</keyword>
<organism evidence="1 2">
    <name type="scientific">Pluteus cervinus</name>
    <dbReference type="NCBI Taxonomy" id="181527"/>
    <lineage>
        <taxon>Eukaryota</taxon>
        <taxon>Fungi</taxon>
        <taxon>Dikarya</taxon>
        <taxon>Basidiomycota</taxon>
        <taxon>Agaricomycotina</taxon>
        <taxon>Agaricomycetes</taxon>
        <taxon>Agaricomycetidae</taxon>
        <taxon>Agaricales</taxon>
        <taxon>Pluteineae</taxon>
        <taxon>Pluteaceae</taxon>
        <taxon>Pluteus</taxon>
    </lineage>
</organism>
<gene>
    <name evidence="1" type="ORF">BDN72DRAFT_837328</name>
</gene>
<evidence type="ECO:0000313" key="2">
    <source>
        <dbReference type="Proteomes" id="UP000308600"/>
    </source>
</evidence>
<dbReference type="Proteomes" id="UP000308600">
    <property type="component" value="Unassembled WGS sequence"/>
</dbReference>
<reference evidence="1 2" key="1">
    <citation type="journal article" date="2019" name="Nat. Ecol. Evol.">
        <title>Megaphylogeny resolves global patterns of mushroom evolution.</title>
        <authorList>
            <person name="Varga T."/>
            <person name="Krizsan K."/>
            <person name="Foldi C."/>
            <person name="Dima B."/>
            <person name="Sanchez-Garcia M."/>
            <person name="Sanchez-Ramirez S."/>
            <person name="Szollosi G.J."/>
            <person name="Szarkandi J.G."/>
            <person name="Papp V."/>
            <person name="Albert L."/>
            <person name="Andreopoulos W."/>
            <person name="Angelini C."/>
            <person name="Antonin V."/>
            <person name="Barry K.W."/>
            <person name="Bougher N.L."/>
            <person name="Buchanan P."/>
            <person name="Buyck B."/>
            <person name="Bense V."/>
            <person name="Catcheside P."/>
            <person name="Chovatia M."/>
            <person name="Cooper J."/>
            <person name="Damon W."/>
            <person name="Desjardin D."/>
            <person name="Finy P."/>
            <person name="Geml J."/>
            <person name="Haridas S."/>
            <person name="Hughes K."/>
            <person name="Justo A."/>
            <person name="Karasinski D."/>
            <person name="Kautmanova I."/>
            <person name="Kiss B."/>
            <person name="Kocsube S."/>
            <person name="Kotiranta H."/>
            <person name="LaButti K.M."/>
            <person name="Lechner B.E."/>
            <person name="Liimatainen K."/>
            <person name="Lipzen A."/>
            <person name="Lukacs Z."/>
            <person name="Mihaltcheva S."/>
            <person name="Morgado L.N."/>
            <person name="Niskanen T."/>
            <person name="Noordeloos M.E."/>
            <person name="Ohm R.A."/>
            <person name="Ortiz-Santana B."/>
            <person name="Ovrebo C."/>
            <person name="Racz N."/>
            <person name="Riley R."/>
            <person name="Savchenko A."/>
            <person name="Shiryaev A."/>
            <person name="Soop K."/>
            <person name="Spirin V."/>
            <person name="Szebenyi C."/>
            <person name="Tomsovsky M."/>
            <person name="Tulloss R.E."/>
            <person name="Uehling J."/>
            <person name="Grigoriev I.V."/>
            <person name="Vagvolgyi C."/>
            <person name="Papp T."/>
            <person name="Martin F.M."/>
            <person name="Miettinen O."/>
            <person name="Hibbett D.S."/>
            <person name="Nagy L.G."/>
        </authorList>
    </citation>
    <scope>NUCLEOTIDE SEQUENCE [LARGE SCALE GENOMIC DNA]</scope>
    <source>
        <strain evidence="1 2">NL-1719</strain>
    </source>
</reference>
<protein>
    <submittedName>
        <fullName evidence="1">Uncharacterized protein</fullName>
    </submittedName>
</protein>
<sequence length="327" mass="36411">MSLSSTGNIKVQLTTNLGQRAPTYFEALKLFVAGQTSRAEFEETVRQLLDVPSLVQLHNALIISLFDATVVHRRPPTPPPPAVPKLPPRKRRRTLLPYQGAEVPDSALTLRSSRLKRWALAMGKRERERLQSLSTVAPLVEPLQPRQERDEIARERGVVLLQERGEAPGSRLPIHLHSTTHAPTIQHIADRINLICAQNNLGAPARSVPSLMNLACEAKLKQLITHALTLTSTSNAISSINPSSSPSHSQKVLSASAFQSLFTLKPSELPNKSAAAMQLSLDDHDEYDEEDELVPFKDREAHDERWQLMALLGQRSTVKDMLREARR</sequence>
<dbReference type="EMBL" id="ML208295">
    <property type="protein sequence ID" value="TFK71604.1"/>
    <property type="molecule type" value="Genomic_DNA"/>
</dbReference>
<proteinExistence type="predicted"/>
<accession>A0ACD3B0U9</accession>